<organism evidence="1 2">
    <name type="scientific">Pectinatus brassicae</name>
    <dbReference type="NCBI Taxonomy" id="862415"/>
    <lineage>
        <taxon>Bacteria</taxon>
        <taxon>Bacillati</taxon>
        <taxon>Bacillota</taxon>
        <taxon>Negativicutes</taxon>
        <taxon>Selenomonadales</taxon>
        <taxon>Selenomonadaceae</taxon>
        <taxon>Pectinatus</taxon>
    </lineage>
</organism>
<evidence type="ECO:0000313" key="2">
    <source>
        <dbReference type="Proteomes" id="UP000559117"/>
    </source>
</evidence>
<name>A0A840USU9_9FIRM</name>
<dbReference type="AlphaFoldDB" id="A0A840USU9"/>
<accession>A0A840USU9</accession>
<evidence type="ECO:0000313" key="1">
    <source>
        <dbReference type="EMBL" id="MBB5337212.1"/>
    </source>
</evidence>
<proteinExistence type="predicted"/>
<dbReference type="EMBL" id="JACHFH010000038">
    <property type="protein sequence ID" value="MBB5337212.1"/>
    <property type="molecule type" value="Genomic_DNA"/>
</dbReference>
<reference evidence="1 2" key="1">
    <citation type="submission" date="2020-08" db="EMBL/GenBank/DDBJ databases">
        <title>Genomic Encyclopedia of Type Strains, Phase IV (KMG-IV): sequencing the most valuable type-strain genomes for metagenomic binning, comparative biology and taxonomic classification.</title>
        <authorList>
            <person name="Goeker M."/>
        </authorList>
    </citation>
    <scope>NUCLEOTIDE SEQUENCE [LARGE SCALE GENOMIC DNA]</scope>
    <source>
        <strain evidence="1 2">DSM 24661</strain>
    </source>
</reference>
<comment type="caution">
    <text evidence="1">The sequence shown here is derived from an EMBL/GenBank/DDBJ whole genome shotgun (WGS) entry which is preliminary data.</text>
</comment>
<keyword evidence="2" id="KW-1185">Reference proteome</keyword>
<sequence length="67" mass="7638">MKYVGQLLTDAVIDLQQKKIKFVIDYTIPPDKGYFAVDSNILYVIREKYLETGELQLIAAAKMGKEV</sequence>
<dbReference type="Proteomes" id="UP000559117">
    <property type="component" value="Unassembled WGS sequence"/>
</dbReference>
<gene>
    <name evidence="1" type="ORF">HNR32_002371</name>
</gene>
<protein>
    <submittedName>
        <fullName evidence="1">Uncharacterized protein</fullName>
    </submittedName>
</protein>
<dbReference type="RefSeq" id="WP_183862854.1">
    <property type="nucleotide sequence ID" value="NZ_JACHFH010000038.1"/>
</dbReference>